<proteinExistence type="predicted"/>
<dbReference type="GO" id="GO:0006355">
    <property type="term" value="P:regulation of DNA-templated transcription"/>
    <property type="evidence" value="ECO:0007669"/>
    <property type="project" value="InterPro"/>
</dbReference>
<organism evidence="1 2">
    <name type="scientific">Neptunomonas qingdaonensis</name>
    <dbReference type="NCBI Taxonomy" id="1045558"/>
    <lineage>
        <taxon>Bacteria</taxon>
        <taxon>Pseudomonadati</taxon>
        <taxon>Pseudomonadota</taxon>
        <taxon>Gammaproteobacteria</taxon>
        <taxon>Oceanospirillales</taxon>
        <taxon>Oceanospirillaceae</taxon>
        <taxon>Neptunomonas</taxon>
    </lineage>
</organism>
<gene>
    <name evidence="1" type="ORF">SAMN05216175_104260</name>
</gene>
<accession>A0A1I2QEC0</accession>
<dbReference type="SUPFAM" id="SSF47598">
    <property type="entry name" value="Ribbon-helix-helix"/>
    <property type="match status" value="1"/>
</dbReference>
<dbReference type="InterPro" id="IPR013321">
    <property type="entry name" value="Arc_rbn_hlx_hlx"/>
</dbReference>
<protein>
    <submittedName>
        <fullName evidence="1">Uncharacterized protein</fullName>
    </submittedName>
</protein>
<dbReference type="InterPro" id="IPR010985">
    <property type="entry name" value="Ribbon_hlx_hlx"/>
</dbReference>
<keyword evidence="2" id="KW-1185">Reference proteome</keyword>
<evidence type="ECO:0000313" key="2">
    <source>
        <dbReference type="Proteomes" id="UP000198623"/>
    </source>
</evidence>
<evidence type="ECO:0000313" key="1">
    <source>
        <dbReference type="EMBL" id="SFG23941.1"/>
    </source>
</evidence>
<dbReference type="Proteomes" id="UP000198623">
    <property type="component" value="Unassembled WGS sequence"/>
</dbReference>
<dbReference type="EMBL" id="FOOU01000004">
    <property type="protein sequence ID" value="SFG23941.1"/>
    <property type="molecule type" value="Genomic_DNA"/>
</dbReference>
<dbReference type="Gene3D" id="1.10.1220.10">
    <property type="entry name" value="Met repressor-like"/>
    <property type="match status" value="1"/>
</dbReference>
<sequence length="69" mass="7587">MATTKTATLTIRVDPKLKEALRAAAQADHRSIANMVEVMILEHCEKNGIAINTSKNQNNTENVHNDQDG</sequence>
<dbReference type="STRING" id="1045558.SAMN05216175_104260"/>
<name>A0A1I2QEC0_9GAMM</name>
<dbReference type="RefSeq" id="WP_090726656.1">
    <property type="nucleotide sequence ID" value="NZ_FOOU01000004.1"/>
</dbReference>
<dbReference type="AlphaFoldDB" id="A0A1I2QEC0"/>
<reference evidence="2" key="1">
    <citation type="submission" date="2016-10" db="EMBL/GenBank/DDBJ databases">
        <authorList>
            <person name="Varghese N."/>
            <person name="Submissions S."/>
        </authorList>
    </citation>
    <scope>NUCLEOTIDE SEQUENCE [LARGE SCALE GENOMIC DNA]</scope>
    <source>
        <strain evidence="2">CGMCC 1.10971</strain>
    </source>
</reference>
<dbReference type="OrthoDB" id="9133534at2"/>